<proteinExistence type="predicted"/>
<organism evidence="2 3">
    <name type="scientific">Emydomyces testavorans</name>
    <dbReference type="NCBI Taxonomy" id="2070801"/>
    <lineage>
        <taxon>Eukaryota</taxon>
        <taxon>Fungi</taxon>
        <taxon>Dikarya</taxon>
        <taxon>Ascomycota</taxon>
        <taxon>Pezizomycotina</taxon>
        <taxon>Eurotiomycetes</taxon>
        <taxon>Eurotiomycetidae</taxon>
        <taxon>Onygenales</taxon>
        <taxon>Nannizziopsiaceae</taxon>
        <taxon>Emydomyces</taxon>
    </lineage>
</organism>
<accession>A0AAF0DG89</accession>
<dbReference type="EMBL" id="CP120628">
    <property type="protein sequence ID" value="WEW57663.1"/>
    <property type="molecule type" value="Genomic_DNA"/>
</dbReference>
<evidence type="ECO:0000313" key="3">
    <source>
        <dbReference type="Proteomes" id="UP001219355"/>
    </source>
</evidence>
<keyword evidence="3" id="KW-1185">Reference proteome</keyword>
<dbReference type="AlphaFoldDB" id="A0AAF0DG89"/>
<feature type="compositionally biased region" description="Polar residues" evidence="1">
    <location>
        <begin position="76"/>
        <end position="91"/>
    </location>
</feature>
<sequence length="176" mass="20600">MSDYKSPIVVLNGPDNWKLWDYKFRFQVKILHLEKEIFHGVPPLEEPKLKAEFPVPPAILTIEDNPPARNMREASAANTPATKSQASTATTPADPFKTFDRQYKIWQMKHEVYLSYVFAYERELKQYDKQRDAFYKLLTWMEATICKEYRFLDCNPHDSFAGWYAKLKARAQGGRA</sequence>
<reference evidence="2" key="1">
    <citation type="submission" date="2023-03" db="EMBL/GenBank/DDBJ databases">
        <title>Emydomyces testavorans Genome Sequence.</title>
        <authorList>
            <person name="Hoyer L."/>
        </authorList>
    </citation>
    <scope>NUCLEOTIDE SEQUENCE</scope>
    <source>
        <strain evidence="2">16-2883</strain>
    </source>
</reference>
<gene>
    <name evidence="2" type="ORF">PRK78_003130</name>
</gene>
<evidence type="ECO:0000256" key="1">
    <source>
        <dbReference type="SAM" id="MobiDB-lite"/>
    </source>
</evidence>
<evidence type="ECO:0000313" key="2">
    <source>
        <dbReference type="EMBL" id="WEW57663.1"/>
    </source>
</evidence>
<protein>
    <submittedName>
        <fullName evidence="2">Uncharacterized protein</fullName>
    </submittedName>
</protein>
<name>A0AAF0DG89_9EURO</name>
<dbReference type="Proteomes" id="UP001219355">
    <property type="component" value="Chromosome 2"/>
</dbReference>
<feature type="region of interest" description="Disordered" evidence="1">
    <location>
        <begin position="72"/>
        <end position="93"/>
    </location>
</feature>